<keyword evidence="1" id="KW-0812">Transmembrane</keyword>
<comment type="caution">
    <text evidence="2">The sequence shown here is derived from an EMBL/GenBank/DDBJ whole genome shotgun (WGS) entry which is preliminary data.</text>
</comment>
<feature type="transmembrane region" description="Helical" evidence="1">
    <location>
        <begin position="251"/>
        <end position="271"/>
    </location>
</feature>
<protein>
    <recommendedName>
        <fullName evidence="4">DUF2157 domain-containing protein</fullName>
    </recommendedName>
</protein>
<organism evidence="2 3">
    <name type="scientific">Tumebacillus amylolyticus</name>
    <dbReference type="NCBI Taxonomy" id="2801339"/>
    <lineage>
        <taxon>Bacteria</taxon>
        <taxon>Bacillati</taxon>
        <taxon>Bacillota</taxon>
        <taxon>Bacilli</taxon>
        <taxon>Bacillales</taxon>
        <taxon>Alicyclobacillaceae</taxon>
        <taxon>Tumebacillus</taxon>
    </lineage>
</organism>
<keyword evidence="3" id="KW-1185">Reference proteome</keyword>
<feature type="transmembrane region" description="Helical" evidence="1">
    <location>
        <begin position="115"/>
        <end position="131"/>
    </location>
</feature>
<feature type="transmembrane region" description="Helical" evidence="1">
    <location>
        <begin position="199"/>
        <end position="217"/>
    </location>
</feature>
<sequence length="297" mass="33104">MNQQQKHVILQEIKHWRTSKLLPAEYCDFLMNLYGEGESFSDEQTESKQGFVSGRLSDSLNRVLIGLAVLLVCLVVVFNFTWFPMPMQIGILTIASMVPYFLANRQGRSNPLARIGWLGAAALLVVLDGYYSLWANGAVDDKGALLGVMAFVFFIWILIGGIGRTRLIGGAGLAGMLLIYFNLLELFGNPGAATYSLLHLYWILPFAFLVFLSVLLGRSRVYLSPMFLLFGIVAIFGPEMRMLLFTMPMDLFVQGIVFLKLAALITMLIVFRIDLRKWVSKLDVQSSLPASPALSSE</sequence>
<evidence type="ECO:0000313" key="3">
    <source>
        <dbReference type="Proteomes" id="UP000602284"/>
    </source>
</evidence>
<feature type="transmembrane region" description="Helical" evidence="1">
    <location>
        <begin position="143"/>
        <end position="160"/>
    </location>
</feature>
<accession>A0ABS1JDN9</accession>
<proteinExistence type="predicted"/>
<feature type="transmembrane region" description="Helical" evidence="1">
    <location>
        <begin position="167"/>
        <end position="187"/>
    </location>
</feature>
<evidence type="ECO:0000256" key="1">
    <source>
        <dbReference type="SAM" id="Phobius"/>
    </source>
</evidence>
<feature type="transmembrane region" description="Helical" evidence="1">
    <location>
        <begin position="226"/>
        <end position="245"/>
    </location>
</feature>
<dbReference type="Proteomes" id="UP000602284">
    <property type="component" value="Unassembled WGS sequence"/>
</dbReference>
<dbReference type="EMBL" id="JAEQNB010000005">
    <property type="protein sequence ID" value="MBL0388335.1"/>
    <property type="molecule type" value="Genomic_DNA"/>
</dbReference>
<feature type="transmembrane region" description="Helical" evidence="1">
    <location>
        <begin position="87"/>
        <end position="103"/>
    </location>
</feature>
<name>A0ABS1JDN9_9BACL</name>
<evidence type="ECO:0000313" key="2">
    <source>
        <dbReference type="EMBL" id="MBL0388335.1"/>
    </source>
</evidence>
<evidence type="ECO:0008006" key="4">
    <source>
        <dbReference type="Google" id="ProtNLM"/>
    </source>
</evidence>
<dbReference type="RefSeq" id="WP_201637151.1">
    <property type="nucleotide sequence ID" value="NZ_JAEQNB010000005.1"/>
</dbReference>
<gene>
    <name evidence="2" type="ORF">JJB07_17155</name>
</gene>
<keyword evidence="1" id="KW-1133">Transmembrane helix</keyword>
<feature type="transmembrane region" description="Helical" evidence="1">
    <location>
        <begin position="63"/>
        <end position="81"/>
    </location>
</feature>
<keyword evidence="1" id="KW-0472">Membrane</keyword>
<reference evidence="2 3" key="1">
    <citation type="submission" date="2021-01" db="EMBL/GenBank/DDBJ databases">
        <title>Tumebacillus sp. strain ITR2 16S ribosomal RNA gene Genome sequencing and assembly.</title>
        <authorList>
            <person name="Kang M."/>
        </authorList>
    </citation>
    <scope>NUCLEOTIDE SEQUENCE [LARGE SCALE GENOMIC DNA]</scope>
    <source>
        <strain evidence="2 3">ITR2</strain>
    </source>
</reference>